<dbReference type="OrthoDB" id="9780518at2"/>
<organism evidence="3 4">
    <name type="scientific">Haloactinospora alba</name>
    <dbReference type="NCBI Taxonomy" id="405555"/>
    <lineage>
        <taxon>Bacteria</taxon>
        <taxon>Bacillati</taxon>
        <taxon>Actinomycetota</taxon>
        <taxon>Actinomycetes</taxon>
        <taxon>Streptosporangiales</taxon>
        <taxon>Nocardiopsidaceae</taxon>
        <taxon>Haloactinospora</taxon>
    </lineage>
</organism>
<dbReference type="Pfam" id="PF00296">
    <property type="entry name" value="Bac_luciferase"/>
    <property type="match status" value="1"/>
</dbReference>
<dbReference type="InterPro" id="IPR050766">
    <property type="entry name" value="Bact_Lucif_Oxidored"/>
</dbReference>
<dbReference type="Proteomes" id="UP000317422">
    <property type="component" value="Unassembled WGS sequence"/>
</dbReference>
<dbReference type="RefSeq" id="WP_141923917.1">
    <property type="nucleotide sequence ID" value="NZ_VFQC01000001.1"/>
</dbReference>
<comment type="similarity">
    <text evidence="1">To bacterial alkanal monooxygenase alpha and beta chains.</text>
</comment>
<dbReference type="SUPFAM" id="SSF51679">
    <property type="entry name" value="Bacterial luciferase-like"/>
    <property type="match status" value="1"/>
</dbReference>
<dbReference type="Gene3D" id="3.20.20.30">
    <property type="entry name" value="Luciferase-like domain"/>
    <property type="match status" value="1"/>
</dbReference>
<dbReference type="EMBL" id="VFQC01000001">
    <property type="protein sequence ID" value="TQN32421.1"/>
    <property type="molecule type" value="Genomic_DNA"/>
</dbReference>
<evidence type="ECO:0000313" key="3">
    <source>
        <dbReference type="EMBL" id="TQN32421.1"/>
    </source>
</evidence>
<name>A0A543NKS4_9ACTN</name>
<dbReference type="PANTHER" id="PTHR30137:SF6">
    <property type="entry name" value="LUCIFERASE-LIKE MONOOXYGENASE"/>
    <property type="match status" value="1"/>
</dbReference>
<dbReference type="InterPro" id="IPR019949">
    <property type="entry name" value="CmoO-like"/>
</dbReference>
<evidence type="ECO:0000313" key="4">
    <source>
        <dbReference type="Proteomes" id="UP000317422"/>
    </source>
</evidence>
<protein>
    <submittedName>
        <fullName evidence="3">Luciferase family oxidoreductase group 1</fullName>
    </submittedName>
</protein>
<sequence length="335" mass="35782">MLNVSILDYVLNPPGTSAHQALTEVVESAQLAERLGYGRVWFSEHHNAAGMACTAPELIIGRVAAATSRIRVGAGGIMLPNHAPLRVAELFNTLEAMFPGRIDLGLGRAPGTDGVTAMALRGSREAVANVDFAALAADLFGFLDGDLPADHRFARVAATPEVPQPPRVWMLGSSDNGAGYAAEHGLPFSFAQQINPDYAVPLLRRYRDSFQPSTRLSTPYSSFSVIAFASEDADLAEDFAAFWSLTMTKLRSGETTPTPLAEAREFRTTSRYRAIRRAMADRMFVGEPGEVAGGIRAVATQAHADEVVIATPMPDSAARRHSLELLAGEFGLGGG</sequence>
<dbReference type="NCBIfam" id="TIGR03558">
    <property type="entry name" value="oxido_grp_1"/>
    <property type="match status" value="1"/>
</dbReference>
<evidence type="ECO:0000256" key="1">
    <source>
        <dbReference type="ARBA" id="ARBA00007789"/>
    </source>
</evidence>
<evidence type="ECO:0000259" key="2">
    <source>
        <dbReference type="Pfam" id="PF00296"/>
    </source>
</evidence>
<dbReference type="AlphaFoldDB" id="A0A543NKS4"/>
<dbReference type="InterPro" id="IPR011251">
    <property type="entry name" value="Luciferase-like_dom"/>
</dbReference>
<dbReference type="PANTHER" id="PTHR30137">
    <property type="entry name" value="LUCIFERASE-LIKE MONOOXYGENASE"/>
    <property type="match status" value="1"/>
</dbReference>
<dbReference type="GO" id="GO:0005829">
    <property type="term" value="C:cytosol"/>
    <property type="evidence" value="ECO:0007669"/>
    <property type="project" value="TreeGrafter"/>
</dbReference>
<accession>A0A543NKS4</accession>
<keyword evidence="4" id="KW-1185">Reference proteome</keyword>
<gene>
    <name evidence="3" type="ORF">FHX37_2378</name>
</gene>
<dbReference type="InterPro" id="IPR036661">
    <property type="entry name" value="Luciferase-like_sf"/>
</dbReference>
<dbReference type="GO" id="GO:0016705">
    <property type="term" value="F:oxidoreductase activity, acting on paired donors, with incorporation or reduction of molecular oxygen"/>
    <property type="evidence" value="ECO:0007669"/>
    <property type="project" value="InterPro"/>
</dbReference>
<feature type="domain" description="Luciferase-like" evidence="2">
    <location>
        <begin position="11"/>
        <end position="299"/>
    </location>
</feature>
<comment type="caution">
    <text evidence="3">The sequence shown here is derived from an EMBL/GenBank/DDBJ whole genome shotgun (WGS) entry which is preliminary data.</text>
</comment>
<proteinExistence type="predicted"/>
<reference evidence="3 4" key="1">
    <citation type="submission" date="2019-06" db="EMBL/GenBank/DDBJ databases">
        <title>Sequencing the genomes of 1000 actinobacteria strains.</title>
        <authorList>
            <person name="Klenk H.-P."/>
        </authorList>
    </citation>
    <scope>NUCLEOTIDE SEQUENCE [LARGE SCALE GENOMIC DNA]</scope>
    <source>
        <strain evidence="3 4">DSM 45015</strain>
    </source>
</reference>